<evidence type="ECO:0000313" key="1">
    <source>
        <dbReference type="EMBL" id="KXA41464.1"/>
    </source>
</evidence>
<dbReference type="EMBL" id="LRQG01000051">
    <property type="protein sequence ID" value="KXA41464.1"/>
    <property type="molecule type" value="Genomic_DNA"/>
</dbReference>
<comment type="caution">
    <text evidence="1">The sequence shown here is derived from an EMBL/GenBank/DDBJ whole genome shotgun (WGS) entry which is preliminary data.</text>
</comment>
<gene>
    <name evidence="1" type="ORF">HMPREF3226_00800</name>
</gene>
<dbReference type="AlphaFoldDB" id="A0A133QF03"/>
<sequence>MFFVLPKTTLELDRIKIHAKVVYISGNYKQKLKLILKKETESRNNHYFCHRMSIGRIFFVLCLPLLTMAAMAQDHINPEDRVVDMDSPTFVPMVHIGKAKVGSDSIQYVRTNKIYIFPPLEFKNEAQKQAYNRLVANIKKVLPLAKECNQMILETGAYLETLPTKKERSEHMKRVEKSVKEQYTPRMKKLTHSQGKLLIKLIDRETNSSSYELIQAFLGPVRAGFYQAFAWLFGASLKKRYDPKGADRLVERIVLQVEAGQL</sequence>
<dbReference type="InterPro" id="IPR025636">
    <property type="entry name" value="DUF4294"/>
</dbReference>
<keyword evidence="2" id="KW-1185">Reference proteome</keyword>
<protein>
    <recommendedName>
        <fullName evidence="3">DUF4294 domain-containing protein</fullName>
    </recommendedName>
</protein>
<dbReference type="STRING" id="28128.HMPREF3226_00800"/>
<dbReference type="PATRIC" id="fig|28128.5.peg.808"/>
<evidence type="ECO:0000313" key="2">
    <source>
        <dbReference type="Proteomes" id="UP000070533"/>
    </source>
</evidence>
<organism evidence="1 2">
    <name type="scientific">Prevotella corporis</name>
    <dbReference type="NCBI Taxonomy" id="28128"/>
    <lineage>
        <taxon>Bacteria</taxon>
        <taxon>Pseudomonadati</taxon>
        <taxon>Bacteroidota</taxon>
        <taxon>Bacteroidia</taxon>
        <taxon>Bacteroidales</taxon>
        <taxon>Prevotellaceae</taxon>
        <taxon>Prevotella</taxon>
    </lineage>
</organism>
<dbReference type="Proteomes" id="UP000070533">
    <property type="component" value="Unassembled WGS sequence"/>
</dbReference>
<reference evidence="2" key="1">
    <citation type="submission" date="2016-01" db="EMBL/GenBank/DDBJ databases">
        <authorList>
            <person name="Mitreva M."/>
            <person name="Pepin K.H."/>
            <person name="Mihindukulasuriya K.A."/>
            <person name="Fulton R."/>
            <person name="Fronick C."/>
            <person name="O'Laughlin M."/>
            <person name="Miner T."/>
            <person name="Herter B."/>
            <person name="Rosa B.A."/>
            <person name="Cordes M."/>
            <person name="Tomlinson C."/>
            <person name="Wollam A."/>
            <person name="Palsikar V.B."/>
            <person name="Mardis E.R."/>
            <person name="Wilson R.K."/>
        </authorList>
    </citation>
    <scope>NUCLEOTIDE SEQUENCE [LARGE SCALE GENOMIC DNA]</scope>
    <source>
        <strain evidence="2">MJR7716</strain>
    </source>
</reference>
<dbReference type="eggNOG" id="ENOG502Z7JA">
    <property type="taxonomic scope" value="Bacteria"/>
</dbReference>
<dbReference type="Pfam" id="PF14127">
    <property type="entry name" value="DUF4294"/>
    <property type="match status" value="1"/>
</dbReference>
<name>A0A133QF03_9BACT</name>
<evidence type="ECO:0008006" key="3">
    <source>
        <dbReference type="Google" id="ProtNLM"/>
    </source>
</evidence>
<accession>A0A133QF03</accession>
<proteinExistence type="predicted"/>